<gene>
    <name evidence="2" type="ORF">PTTG_00311</name>
</gene>
<keyword evidence="4" id="KW-1185">Reference proteome</keyword>
<sequence>MQFTTLAAALAVCTGVFASPLSQQTNTQAAAQAGQAAQWGPFYGGYPYGGFYGNPYGYNRYGWW</sequence>
<accession>A0A0C4EHU5</accession>
<name>A0A0C4EHU5_PUCT1</name>
<feature type="signal peptide" evidence="1">
    <location>
        <begin position="1"/>
        <end position="18"/>
    </location>
</feature>
<dbReference type="EMBL" id="ADAS02000008">
    <property type="protein sequence ID" value="OAV98259.1"/>
    <property type="molecule type" value="Genomic_DNA"/>
</dbReference>
<reference evidence="2" key="2">
    <citation type="submission" date="2016-05" db="EMBL/GenBank/DDBJ databases">
        <title>Comparative analysis highlights variable genome content of wheat rusts and divergence of the mating loci.</title>
        <authorList>
            <person name="Cuomo C.A."/>
            <person name="Bakkeren G."/>
            <person name="Szabo L."/>
            <person name="Khalil H."/>
            <person name="Joly D."/>
            <person name="Goldberg J."/>
            <person name="Young S."/>
            <person name="Zeng Q."/>
            <person name="Fellers J."/>
        </authorList>
    </citation>
    <scope>NUCLEOTIDE SEQUENCE [LARGE SCALE GENOMIC DNA]</scope>
    <source>
        <strain evidence="2">1-1 BBBD Race 1</strain>
    </source>
</reference>
<evidence type="ECO:0000256" key="1">
    <source>
        <dbReference type="SAM" id="SignalP"/>
    </source>
</evidence>
<dbReference type="AlphaFoldDB" id="A0A0C4EHU5"/>
<feature type="chain" id="PRO_5009386099" evidence="1">
    <location>
        <begin position="19"/>
        <end position="64"/>
    </location>
</feature>
<dbReference type="VEuPathDB" id="FungiDB:PTTG_00311"/>
<evidence type="ECO:0000313" key="2">
    <source>
        <dbReference type="EMBL" id="OAV98259.1"/>
    </source>
</evidence>
<protein>
    <submittedName>
        <fullName evidence="2 3">Uncharacterized protein</fullName>
    </submittedName>
</protein>
<dbReference type="EnsemblFungi" id="PTTG_00311-t43_1">
    <property type="protein sequence ID" value="PTTG_00311-t43_1-p1"/>
    <property type="gene ID" value="PTTG_00311"/>
</dbReference>
<organism evidence="2">
    <name type="scientific">Puccinia triticina (isolate 1-1 / race 1 (BBBD))</name>
    <name type="common">Brown leaf rust fungus</name>
    <dbReference type="NCBI Taxonomy" id="630390"/>
    <lineage>
        <taxon>Eukaryota</taxon>
        <taxon>Fungi</taxon>
        <taxon>Dikarya</taxon>
        <taxon>Basidiomycota</taxon>
        <taxon>Pucciniomycotina</taxon>
        <taxon>Pucciniomycetes</taxon>
        <taxon>Pucciniales</taxon>
        <taxon>Pucciniaceae</taxon>
        <taxon>Puccinia</taxon>
    </lineage>
</organism>
<evidence type="ECO:0000313" key="3">
    <source>
        <dbReference type="EnsemblFungi" id="PTTG_00311-t43_1-p1"/>
    </source>
</evidence>
<reference evidence="2" key="1">
    <citation type="submission" date="2009-11" db="EMBL/GenBank/DDBJ databases">
        <authorList>
            <consortium name="The Broad Institute Genome Sequencing Platform"/>
            <person name="Ward D."/>
            <person name="Feldgarden M."/>
            <person name="Earl A."/>
            <person name="Young S.K."/>
            <person name="Zeng Q."/>
            <person name="Koehrsen M."/>
            <person name="Alvarado L."/>
            <person name="Berlin A."/>
            <person name="Bochicchio J."/>
            <person name="Borenstein D."/>
            <person name="Chapman S.B."/>
            <person name="Chen Z."/>
            <person name="Engels R."/>
            <person name="Freedman E."/>
            <person name="Gellesch M."/>
            <person name="Goldberg J."/>
            <person name="Griggs A."/>
            <person name="Gujja S."/>
            <person name="Heilman E."/>
            <person name="Heiman D."/>
            <person name="Hepburn T."/>
            <person name="Howarth C."/>
            <person name="Jen D."/>
            <person name="Larson L."/>
            <person name="Lewis B."/>
            <person name="Mehta T."/>
            <person name="Park D."/>
            <person name="Pearson M."/>
            <person name="Roberts A."/>
            <person name="Saif S."/>
            <person name="Shea T."/>
            <person name="Shenoy N."/>
            <person name="Sisk P."/>
            <person name="Stolte C."/>
            <person name="Sykes S."/>
            <person name="Thomson T."/>
            <person name="Walk T."/>
            <person name="White J."/>
            <person name="Yandava C."/>
            <person name="Izard J."/>
            <person name="Baranova O.V."/>
            <person name="Blanton J.M."/>
            <person name="Tanner A.C."/>
            <person name="Dewhirst F.E."/>
            <person name="Haas B."/>
            <person name="Nusbaum C."/>
            <person name="Birren B."/>
        </authorList>
    </citation>
    <scope>NUCLEOTIDE SEQUENCE [LARGE SCALE GENOMIC DNA]</scope>
    <source>
        <strain evidence="2">1-1 BBBD Race 1</strain>
    </source>
</reference>
<reference evidence="3" key="4">
    <citation type="submission" date="2025-05" db="UniProtKB">
        <authorList>
            <consortium name="EnsemblFungi"/>
        </authorList>
    </citation>
    <scope>IDENTIFICATION</scope>
    <source>
        <strain evidence="3">isolate 1-1 / race 1 (BBBD)</strain>
    </source>
</reference>
<evidence type="ECO:0000313" key="4">
    <source>
        <dbReference type="Proteomes" id="UP000005240"/>
    </source>
</evidence>
<reference evidence="3 4" key="3">
    <citation type="journal article" date="2017" name="G3 (Bethesda)">
        <title>Comparative analysis highlights variable genome content of wheat rusts and divergence of the mating loci.</title>
        <authorList>
            <person name="Cuomo C.A."/>
            <person name="Bakkeren G."/>
            <person name="Khalil H.B."/>
            <person name="Panwar V."/>
            <person name="Joly D."/>
            <person name="Linning R."/>
            <person name="Sakthikumar S."/>
            <person name="Song X."/>
            <person name="Adiconis X."/>
            <person name="Fan L."/>
            <person name="Goldberg J.M."/>
            <person name="Levin J.Z."/>
            <person name="Young S."/>
            <person name="Zeng Q."/>
            <person name="Anikster Y."/>
            <person name="Bruce M."/>
            <person name="Wang M."/>
            <person name="Yin C."/>
            <person name="McCallum B."/>
            <person name="Szabo L.J."/>
            <person name="Hulbert S."/>
            <person name="Chen X."/>
            <person name="Fellers J.P."/>
        </authorList>
    </citation>
    <scope>NUCLEOTIDE SEQUENCE</scope>
    <source>
        <strain evidence="4">Isolate 1-1 / race 1 (BBBD)</strain>
        <strain evidence="3">isolate 1-1 / race 1 (BBBD)</strain>
    </source>
</reference>
<proteinExistence type="predicted"/>
<keyword evidence="1" id="KW-0732">Signal</keyword>
<dbReference type="Proteomes" id="UP000005240">
    <property type="component" value="Unassembled WGS sequence"/>
</dbReference>